<proteinExistence type="predicted"/>
<dbReference type="AlphaFoldDB" id="A0A975D6Q0"/>
<gene>
    <name evidence="1" type="ORF">HRJ34_11385</name>
</gene>
<evidence type="ECO:0000313" key="1">
    <source>
        <dbReference type="EMBL" id="QTH24050.1"/>
    </source>
</evidence>
<dbReference type="EMBL" id="CP059319">
    <property type="protein sequence ID" value="QTH24050.1"/>
    <property type="molecule type" value="Genomic_DNA"/>
</dbReference>
<evidence type="ECO:0000313" key="2">
    <source>
        <dbReference type="Proteomes" id="UP000664914"/>
    </source>
</evidence>
<accession>A0A975D6Q0</accession>
<organism evidence="1 2">
    <name type="scientific">Rhizorhabdus wittichii</name>
    <dbReference type="NCBI Taxonomy" id="160791"/>
    <lineage>
        <taxon>Bacteria</taxon>
        <taxon>Pseudomonadati</taxon>
        <taxon>Pseudomonadota</taxon>
        <taxon>Alphaproteobacteria</taxon>
        <taxon>Sphingomonadales</taxon>
        <taxon>Sphingomonadaceae</taxon>
        <taxon>Rhizorhabdus</taxon>
    </lineage>
</organism>
<reference evidence="1" key="2">
    <citation type="submission" date="2021-04" db="EMBL/GenBank/DDBJ databases">
        <title>Isolation and genomic analysis of the ibuprofen-degrading bacterium Sphingomonas strain MPO218.</title>
        <authorList>
            <person name="Aulestia M."/>
            <person name="Flores A."/>
            <person name="Mangas E.L."/>
            <person name="Perez-Pulido A.J."/>
            <person name="Santero E."/>
            <person name="Camacho E.M."/>
        </authorList>
    </citation>
    <scope>NUCLEOTIDE SEQUENCE</scope>
    <source>
        <strain evidence="1">MPO218</strain>
    </source>
</reference>
<reference evidence="1" key="1">
    <citation type="submission" date="2020-07" db="EMBL/GenBank/DDBJ databases">
        <authorList>
            <person name="Camacho E."/>
        </authorList>
    </citation>
    <scope>NUCLEOTIDE SEQUENCE</scope>
    <source>
        <strain evidence="1">MPO218</strain>
    </source>
</reference>
<sequence>MKGVKGAINSRWSMSDDNGDSIDDLNCVSLEVSGRSQVLLWRPIAKAWEELENRQQGRFRRIMQMWCQGHKLTQEMFNGNEGRSPVCNVMLQAFKAFKIRIYGFVINIDNIRSFIVIDMDLAKKQDKADQGILKRAYTRLDEMSKKRKK</sequence>
<protein>
    <submittedName>
        <fullName evidence="1">Uncharacterized protein</fullName>
    </submittedName>
</protein>
<name>A0A975D6Q0_9SPHN</name>
<dbReference type="Proteomes" id="UP000664914">
    <property type="component" value="Chromosome"/>
</dbReference>